<sequence>MKTMEGYLPAHGGDRRGIRHAEPDVVRRSTLVVIPEGDHRGIQKGRPMYGRTARGCSPEERCEVNGDGQTVTLVNTRTGERTTYQAVQPHKAASGSKKQNSPEPSVDGRRLRVPLSDKRSRDIGPETPVLPSAVHTPILKDTAATTTEKGGSPFSKAIAEEVPPPNFKVSKFSVYDAKSDAPTHVQQFKSMAALCGLSEAMMCRTFSLSLPDTAMLWYTQLKPGSISSFGELERSFTARFVASNRRPKTVEALTDLRRKVGESLKDYFERFYNVYNLVESCDQKIAATSFKRGLDRNSDLSKELMLQPPNDMSDLMQTVARYIELEEYIEGSDVAKVAEQPKQAMKKQVNVVAKEGAGAGGNRGGDKARDRPPSDAQDHLAITTYFKELIFRVLRECGRLPGFQWPTGAAEKLGEDG</sequence>
<comment type="caution">
    <text evidence="1">The sequence shown here is derived from an EMBL/GenBank/DDBJ whole genome shotgun (WGS) entry which is preliminary data.</text>
</comment>
<dbReference type="EMBL" id="CM046394">
    <property type="protein sequence ID" value="KAI8546919.1"/>
    <property type="molecule type" value="Genomic_DNA"/>
</dbReference>
<evidence type="ECO:0000313" key="2">
    <source>
        <dbReference type="Proteomes" id="UP001062846"/>
    </source>
</evidence>
<organism evidence="1 2">
    <name type="scientific">Rhododendron molle</name>
    <name type="common">Chinese azalea</name>
    <name type="synonym">Azalea mollis</name>
    <dbReference type="NCBI Taxonomy" id="49168"/>
    <lineage>
        <taxon>Eukaryota</taxon>
        <taxon>Viridiplantae</taxon>
        <taxon>Streptophyta</taxon>
        <taxon>Embryophyta</taxon>
        <taxon>Tracheophyta</taxon>
        <taxon>Spermatophyta</taxon>
        <taxon>Magnoliopsida</taxon>
        <taxon>eudicotyledons</taxon>
        <taxon>Gunneridae</taxon>
        <taxon>Pentapetalae</taxon>
        <taxon>asterids</taxon>
        <taxon>Ericales</taxon>
        <taxon>Ericaceae</taxon>
        <taxon>Ericoideae</taxon>
        <taxon>Rhodoreae</taxon>
        <taxon>Rhododendron</taxon>
    </lineage>
</organism>
<evidence type="ECO:0000313" key="1">
    <source>
        <dbReference type="EMBL" id="KAI8546919.1"/>
    </source>
</evidence>
<reference evidence="1" key="1">
    <citation type="submission" date="2022-02" db="EMBL/GenBank/DDBJ databases">
        <title>Plant Genome Project.</title>
        <authorList>
            <person name="Zhang R.-G."/>
        </authorList>
    </citation>
    <scope>NUCLEOTIDE SEQUENCE</scope>
    <source>
        <strain evidence="1">AT1</strain>
    </source>
</reference>
<protein>
    <submittedName>
        <fullName evidence="1">Uncharacterized protein</fullName>
    </submittedName>
</protein>
<proteinExistence type="predicted"/>
<gene>
    <name evidence="1" type="ORF">RHMOL_Rhmol07G0156700</name>
</gene>
<name>A0ACC0N224_RHOML</name>
<keyword evidence="2" id="KW-1185">Reference proteome</keyword>
<accession>A0ACC0N224</accession>
<dbReference type="Proteomes" id="UP001062846">
    <property type="component" value="Chromosome 7"/>
</dbReference>